<dbReference type="InterPro" id="IPR025705">
    <property type="entry name" value="Beta_hexosaminidase_sua/sub"/>
</dbReference>
<evidence type="ECO:0000259" key="7">
    <source>
        <dbReference type="Pfam" id="PF00728"/>
    </source>
</evidence>
<dbReference type="Gene3D" id="3.30.379.10">
    <property type="entry name" value="Chitobiase/beta-hexosaminidase domain 2-like"/>
    <property type="match status" value="1"/>
</dbReference>
<protein>
    <recommendedName>
        <fullName evidence="3">beta-N-acetylhexosaminidase</fullName>
        <ecNumber evidence="3">3.2.1.52</ecNumber>
    </recommendedName>
</protein>
<evidence type="ECO:0000256" key="6">
    <source>
        <dbReference type="PIRSR" id="PIRSR625705-1"/>
    </source>
</evidence>
<dbReference type="GO" id="GO:0004563">
    <property type="term" value="F:beta-N-acetylhexosaminidase activity"/>
    <property type="evidence" value="ECO:0007669"/>
    <property type="project" value="UniProtKB-EC"/>
</dbReference>
<dbReference type="Pfam" id="PF02838">
    <property type="entry name" value="Glyco_hydro_20b"/>
    <property type="match status" value="1"/>
</dbReference>
<evidence type="ECO:0000313" key="9">
    <source>
        <dbReference type="EMBL" id="SEC80123.1"/>
    </source>
</evidence>
<proteinExistence type="inferred from homology"/>
<evidence type="ECO:0000256" key="4">
    <source>
        <dbReference type="ARBA" id="ARBA00022801"/>
    </source>
</evidence>
<keyword evidence="5" id="KW-0326">Glycosidase</keyword>
<dbReference type="CDD" id="cd06568">
    <property type="entry name" value="GH20_SpHex_like"/>
    <property type="match status" value="1"/>
</dbReference>
<feature type="domain" description="Beta-hexosaminidase bacterial type N-terminal" evidence="8">
    <location>
        <begin position="7"/>
        <end position="135"/>
    </location>
</feature>
<evidence type="ECO:0000313" key="10">
    <source>
        <dbReference type="Proteomes" id="UP000182652"/>
    </source>
</evidence>
<keyword evidence="4" id="KW-0378">Hydrolase</keyword>
<dbReference type="RefSeq" id="WP_066217485.1">
    <property type="nucleotide sequence ID" value="NZ_FNSN01000004.1"/>
</dbReference>
<dbReference type="InterPro" id="IPR015882">
    <property type="entry name" value="HEX_bac_N"/>
</dbReference>
<dbReference type="InterPro" id="IPR017853">
    <property type="entry name" value="GH"/>
</dbReference>
<reference evidence="9 10" key="1">
    <citation type="submission" date="2016-10" db="EMBL/GenBank/DDBJ databases">
        <authorList>
            <person name="de Groot N.N."/>
        </authorList>
    </citation>
    <scope>NUCLEOTIDE SEQUENCE [LARGE SCALE GENOMIC DNA]</scope>
    <source>
        <strain evidence="9 10">DSM 10495</strain>
    </source>
</reference>
<dbReference type="PRINTS" id="PR00738">
    <property type="entry name" value="GLHYDRLASE20"/>
</dbReference>
<dbReference type="EC" id="3.2.1.52" evidence="3"/>
<evidence type="ECO:0000256" key="5">
    <source>
        <dbReference type="ARBA" id="ARBA00023295"/>
    </source>
</evidence>
<name>A0A1H4VGQ2_9MICC</name>
<keyword evidence="10" id="KW-1185">Reference proteome</keyword>
<comment type="catalytic activity">
    <reaction evidence="1">
        <text>Hydrolysis of terminal non-reducing N-acetyl-D-hexosamine residues in N-acetyl-beta-D-hexosaminides.</text>
        <dbReference type="EC" id="3.2.1.52"/>
    </reaction>
</comment>
<evidence type="ECO:0000256" key="1">
    <source>
        <dbReference type="ARBA" id="ARBA00001231"/>
    </source>
</evidence>
<gene>
    <name evidence="9" type="ORF">SAMN04489745_3194</name>
</gene>
<dbReference type="Gene3D" id="3.20.20.80">
    <property type="entry name" value="Glycosidases"/>
    <property type="match status" value="1"/>
</dbReference>
<sequence length="536" mass="57433">MSPQHLITPAPRSTVTADGTLLLTSGTQVVAGPGAEAVAGAFAGWLRAGTGWAVPVLTSATGGPVISFGIDSAHPDGSEAYTLTVDDAGVRLSAAHAAGLFHASSSLRQLLPAALESGYTATPAEDIPVGHVEVRDAPRFAYRGIMLDVARSYYPIDEIRRLIDVMTRFKFNVLHLHLADDQSWRIELDTPEDNPTGIDFTELARIGKDGAVNREGWGLGPGRTGYYTKDDYRLIVAYAAERFVTVVPEFDVPGHVNSALAAVPELNPDGIATSPTATGEVGFSTLYNDNPLTRPFVAEVFRQLAELTPGPYLHLGGDEALVTSKEDFVAMVTDFAASVAATGKTVMGWNEYAQAELPSGAVIQYWDGDLEPTLRQVRENAARVVMSPGKGSYLDQKYVESDPIGLKWAAMGDWDLYYGWDPVRDGLEEHQVLGVEAPLWSETIRSLDEAHWLIYPRAIALAETAWSDAAAKDATEFAARLGRLGERLVALGVTFRPSPDIEWNATPRDPFEGVDLSAVTALPENAGVAGAAGGTE</sequence>
<dbReference type="InterPro" id="IPR015883">
    <property type="entry name" value="Glyco_hydro_20_cat"/>
</dbReference>
<dbReference type="Pfam" id="PF00728">
    <property type="entry name" value="Glyco_hydro_20"/>
    <property type="match status" value="1"/>
</dbReference>
<dbReference type="SUPFAM" id="SSF55545">
    <property type="entry name" value="beta-N-acetylhexosaminidase-like domain"/>
    <property type="match status" value="1"/>
</dbReference>
<dbReference type="SUPFAM" id="SSF51445">
    <property type="entry name" value="(Trans)glycosidases"/>
    <property type="match status" value="1"/>
</dbReference>
<dbReference type="PANTHER" id="PTHR22600:SF57">
    <property type="entry name" value="BETA-N-ACETYLHEXOSAMINIDASE"/>
    <property type="match status" value="1"/>
</dbReference>
<evidence type="ECO:0000256" key="3">
    <source>
        <dbReference type="ARBA" id="ARBA00012663"/>
    </source>
</evidence>
<evidence type="ECO:0000256" key="2">
    <source>
        <dbReference type="ARBA" id="ARBA00006285"/>
    </source>
</evidence>
<feature type="active site" description="Proton donor" evidence="6">
    <location>
        <position position="319"/>
    </location>
</feature>
<dbReference type="AlphaFoldDB" id="A0A1H4VGQ2"/>
<dbReference type="Proteomes" id="UP000182652">
    <property type="component" value="Unassembled WGS sequence"/>
</dbReference>
<dbReference type="InterPro" id="IPR029018">
    <property type="entry name" value="Hex-like_dom2"/>
</dbReference>
<dbReference type="GO" id="GO:0005975">
    <property type="term" value="P:carbohydrate metabolic process"/>
    <property type="evidence" value="ECO:0007669"/>
    <property type="project" value="InterPro"/>
</dbReference>
<evidence type="ECO:0000259" key="8">
    <source>
        <dbReference type="Pfam" id="PF02838"/>
    </source>
</evidence>
<organism evidence="9 10">
    <name type="scientific">Arthrobacter woluwensis</name>
    <dbReference type="NCBI Taxonomy" id="156980"/>
    <lineage>
        <taxon>Bacteria</taxon>
        <taxon>Bacillati</taxon>
        <taxon>Actinomycetota</taxon>
        <taxon>Actinomycetes</taxon>
        <taxon>Micrococcales</taxon>
        <taxon>Micrococcaceae</taxon>
        <taxon>Arthrobacter</taxon>
    </lineage>
</organism>
<accession>A0A1H4VGQ2</accession>
<dbReference type="EMBL" id="FNSN01000004">
    <property type="protein sequence ID" value="SEC80123.1"/>
    <property type="molecule type" value="Genomic_DNA"/>
</dbReference>
<dbReference type="GO" id="GO:0030203">
    <property type="term" value="P:glycosaminoglycan metabolic process"/>
    <property type="evidence" value="ECO:0007669"/>
    <property type="project" value="TreeGrafter"/>
</dbReference>
<dbReference type="GO" id="GO:0016020">
    <property type="term" value="C:membrane"/>
    <property type="evidence" value="ECO:0007669"/>
    <property type="project" value="TreeGrafter"/>
</dbReference>
<comment type="similarity">
    <text evidence="2">Belongs to the glycosyl hydrolase 20 family.</text>
</comment>
<feature type="domain" description="Glycoside hydrolase family 20 catalytic" evidence="7">
    <location>
        <begin position="140"/>
        <end position="468"/>
    </location>
</feature>
<dbReference type="STRING" id="156980.SAMN04489745_3194"/>
<dbReference type="PANTHER" id="PTHR22600">
    <property type="entry name" value="BETA-HEXOSAMINIDASE"/>
    <property type="match status" value="1"/>
</dbReference>